<organism evidence="9 10">
    <name type="scientific">Peribacillus simplex</name>
    <dbReference type="NCBI Taxonomy" id="1478"/>
    <lineage>
        <taxon>Bacteria</taxon>
        <taxon>Bacillati</taxon>
        <taxon>Bacillota</taxon>
        <taxon>Bacilli</taxon>
        <taxon>Bacillales</taxon>
        <taxon>Bacillaceae</taxon>
        <taxon>Peribacillus</taxon>
    </lineage>
</organism>
<keyword evidence="4" id="KW-1003">Cell membrane</keyword>
<dbReference type="Proteomes" id="UP000789326">
    <property type="component" value="Unassembled WGS sequence"/>
</dbReference>
<dbReference type="PANTHER" id="PTHR21716">
    <property type="entry name" value="TRANSMEMBRANE PROTEIN"/>
    <property type="match status" value="1"/>
</dbReference>
<dbReference type="InterPro" id="IPR002549">
    <property type="entry name" value="AI-2E-like"/>
</dbReference>
<feature type="transmembrane region" description="Helical" evidence="8">
    <location>
        <begin position="14"/>
        <end position="32"/>
    </location>
</feature>
<feature type="transmembrane region" description="Helical" evidence="8">
    <location>
        <begin position="317"/>
        <end position="344"/>
    </location>
</feature>
<dbReference type="GO" id="GO:0055085">
    <property type="term" value="P:transmembrane transport"/>
    <property type="evidence" value="ECO:0007669"/>
    <property type="project" value="TreeGrafter"/>
</dbReference>
<protein>
    <recommendedName>
        <fullName evidence="11">AI-2E family transporter</fullName>
    </recommendedName>
</protein>
<keyword evidence="7 8" id="KW-0472">Membrane</keyword>
<dbReference type="EMBL" id="CAKKMG010000029">
    <property type="protein sequence ID" value="CAH0222596.1"/>
    <property type="molecule type" value="Genomic_DNA"/>
</dbReference>
<keyword evidence="5 8" id="KW-0812">Transmembrane</keyword>
<evidence type="ECO:0000256" key="2">
    <source>
        <dbReference type="ARBA" id="ARBA00009773"/>
    </source>
</evidence>
<feature type="transmembrane region" description="Helical" evidence="8">
    <location>
        <begin position="281"/>
        <end position="297"/>
    </location>
</feature>
<evidence type="ECO:0000313" key="9">
    <source>
        <dbReference type="EMBL" id="CAH0222596.1"/>
    </source>
</evidence>
<comment type="caution">
    <text evidence="9">The sequence shown here is derived from an EMBL/GenBank/DDBJ whole genome shotgun (WGS) entry which is preliminary data.</text>
</comment>
<evidence type="ECO:0000256" key="8">
    <source>
        <dbReference type="SAM" id="Phobius"/>
    </source>
</evidence>
<feature type="transmembrane region" description="Helical" evidence="8">
    <location>
        <begin position="162"/>
        <end position="184"/>
    </location>
</feature>
<keyword evidence="6 8" id="KW-1133">Transmembrane helix</keyword>
<evidence type="ECO:0000256" key="3">
    <source>
        <dbReference type="ARBA" id="ARBA00022448"/>
    </source>
</evidence>
<proteinExistence type="inferred from homology"/>
<feature type="transmembrane region" description="Helical" evidence="8">
    <location>
        <begin position="82"/>
        <end position="102"/>
    </location>
</feature>
<name>A0A9W4KYF6_9BACI</name>
<evidence type="ECO:0008006" key="11">
    <source>
        <dbReference type="Google" id="ProtNLM"/>
    </source>
</evidence>
<evidence type="ECO:0000256" key="4">
    <source>
        <dbReference type="ARBA" id="ARBA00022475"/>
    </source>
</evidence>
<dbReference type="PANTHER" id="PTHR21716:SF53">
    <property type="entry name" value="PERMEASE PERM-RELATED"/>
    <property type="match status" value="1"/>
</dbReference>
<reference evidence="9" key="1">
    <citation type="submission" date="2021-11" db="EMBL/GenBank/DDBJ databases">
        <authorList>
            <person name="Bulgarelli D."/>
        </authorList>
    </citation>
    <scope>NUCLEOTIDE SEQUENCE</scope>
    <source>
        <strain evidence="9">Bi133</strain>
    </source>
</reference>
<dbReference type="Pfam" id="PF01594">
    <property type="entry name" value="AI-2E_transport"/>
    <property type="match status" value="1"/>
</dbReference>
<dbReference type="AlphaFoldDB" id="A0A9W4KYF6"/>
<feature type="transmembrane region" description="Helical" evidence="8">
    <location>
        <begin position="220"/>
        <end position="242"/>
    </location>
</feature>
<sequence>MELGGIVLWINKPFFKYACGTILIILIIFLLGKIDYVLQPVQKIIAAMFFPIIVAGLLYYILRPVVNFLTEFIPRSASIFTVFLIIFTMIGMVSYFGSPVIVDQFQKLSENLPSKVKEFSKESEVMIEKNDFGMVNMEDLKEKAVTHLKDYSEKLIVNVNTIFSTITSVLTVLVITPFILFYFLKDGDKLRPFLLKYIPNDVESEGNTILKDVDKALSTYIIGQFIISIVIGTLMYIGYLIIGLDYALVLALFAMIFTVVPFLGPLISIIPALFIALQQDIVLAVKVLIVLTVVQQVEGHLVTPNIMGKRLNIHPLTIILLLLAAGSIYGFVGILIAIPAYSVVKTIIGNFRKFYRLRKRVT</sequence>
<comment type="subcellular location">
    <subcellularLocation>
        <location evidence="1">Cell membrane</location>
        <topology evidence="1">Multi-pass membrane protein</topology>
    </subcellularLocation>
</comment>
<keyword evidence="3" id="KW-0813">Transport</keyword>
<comment type="similarity">
    <text evidence="2">Belongs to the autoinducer-2 exporter (AI-2E) (TC 2.A.86) family.</text>
</comment>
<accession>A0A9W4KYF6</accession>
<dbReference type="GO" id="GO:0005886">
    <property type="term" value="C:plasma membrane"/>
    <property type="evidence" value="ECO:0007669"/>
    <property type="project" value="UniProtKB-SubCell"/>
</dbReference>
<feature type="transmembrane region" description="Helical" evidence="8">
    <location>
        <begin position="44"/>
        <end position="62"/>
    </location>
</feature>
<evidence type="ECO:0000256" key="6">
    <source>
        <dbReference type="ARBA" id="ARBA00022989"/>
    </source>
</evidence>
<evidence type="ECO:0000256" key="5">
    <source>
        <dbReference type="ARBA" id="ARBA00022692"/>
    </source>
</evidence>
<evidence type="ECO:0000256" key="7">
    <source>
        <dbReference type="ARBA" id="ARBA00023136"/>
    </source>
</evidence>
<feature type="transmembrane region" description="Helical" evidence="8">
    <location>
        <begin position="248"/>
        <end position="274"/>
    </location>
</feature>
<gene>
    <name evidence="9" type="ORF">SRABI133_02436</name>
</gene>
<evidence type="ECO:0000256" key="1">
    <source>
        <dbReference type="ARBA" id="ARBA00004651"/>
    </source>
</evidence>
<evidence type="ECO:0000313" key="10">
    <source>
        <dbReference type="Proteomes" id="UP000789326"/>
    </source>
</evidence>